<evidence type="ECO:0000259" key="1">
    <source>
        <dbReference type="Pfam" id="PF08924"/>
    </source>
</evidence>
<dbReference type="Proteomes" id="UP001521150">
    <property type="component" value="Unassembled WGS sequence"/>
</dbReference>
<dbReference type="SUPFAM" id="SSF51445">
    <property type="entry name" value="(Trans)glycosidases"/>
    <property type="match status" value="1"/>
</dbReference>
<sequence length="784" mass="86257">MSDPKVLAAQQWVNATYGAVSGYNRCPENGKTGWLTMYSLTRGLQHELGITTLSDSFGPTTLGKLTERGPIKPDHPNKNIIRIIQHALFCKGYWGGNADGNYDTTTMVAIRSLKERAGLGPDPDSWVQPKIFKALLNMDAYVLLSGGNEEVRMIQQYLNGVYFDRSTFFLSPCDGHYTRDVQTALMKAIQYELGVPPDQATGAFGPTTQAGLRRTLVAPGMPTDTWYRLFSAACVFNGTTSGVTAKFTMNWTGELEQYIRAFQKFSMLSESGRGDYQTWAQLLVSTGDPDRPAGACDTRFHISVARARALVAAGYKVVGRYLDEDPTSTLDKEIQPGELEAIFTGGMRVFPISQYNARQVGDFTYTQGYQHALKAHNRAVGYGFNRGTVIYFAVDYDATDPEISSNIVPYFNGVQAGLASQGKRYIAGVYGSRNVCARVSSEAYARFSFVSGMSYGFSGNLGFPMPSNWSFNQIKEFKFSANGDVFDLDRVVHRSTVDPGVGRDGIGSSETPVDAYLTYIDRLYQTAVAYNKGNPSLRVMEYLRYPNYVDVYSGWETLIGDVDRDWIRYAEANGPAKVHSFKDPSYGVTINVDHFGATANAVFLKGRGDGVAANRGDFGGWGGDLSTFYGEWRANGDEYASGYAFCMDRLAKITVVSSFSFGDLIEDVDGYLIGMACKNGARIDQQIRAHIGGSGHLSRFKRFFEDRYQGKGGDIVECARHMLEDVDGDTTLAALRTAAIKKTGGWNTLLPGHMPADKLNPFLQGYADTILRVVGQENARRGTS</sequence>
<keyword evidence="3" id="KW-1185">Reference proteome</keyword>
<dbReference type="Pfam" id="PF08924">
    <property type="entry name" value="Rv2525c_GlyHyd-like"/>
    <property type="match status" value="1"/>
</dbReference>
<gene>
    <name evidence="2" type="ORF">LWC34_25050</name>
</gene>
<evidence type="ECO:0000313" key="3">
    <source>
        <dbReference type="Proteomes" id="UP001521150"/>
    </source>
</evidence>
<dbReference type="InterPro" id="IPR015020">
    <property type="entry name" value="Rv2525c-like_Glyco_Hydro-like"/>
</dbReference>
<dbReference type="InterPro" id="IPR017853">
    <property type="entry name" value="GH"/>
</dbReference>
<reference evidence="2 3" key="1">
    <citation type="submission" date="2021-12" db="EMBL/GenBank/DDBJ databases">
        <title>Genome sequence of Kibdelosporangium philippinense ATCC 49844.</title>
        <authorList>
            <person name="Fedorov E.A."/>
            <person name="Omeragic M."/>
            <person name="Shalygina K.F."/>
            <person name="Maclea K.S."/>
        </authorList>
    </citation>
    <scope>NUCLEOTIDE SEQUENCE [LARGE SCALE GENOMIC DNA]</scope>
    <source>
        <strain evidence="2 3">ATCC 49844</strain>
    </source>
</reference>
<dbReference type="Gene3D" id="3.20.20.80">
    <property type="entry name" value="Glycosidases"/>
    <property type="match status" value="1"/>
</dbReference>
<protein>
    <submittedName>
        <fullName evidence="2">DUF1906 domain-containing protein</fullName>
    </submittedName>
</protein>
<name>A0ABS8ZEV8_9PSEU</name>
<comment type="caution">
    <text evidence="2">The sequence shown here is derived from an EMBL/GenBank/DDBJ whole genome shotgun (WGS) entry which is preliminary data.</text>
</comment>
<dbReference type="RefSeq" id="WP_233727587.1">
    <property type="nucleotide sequence ID" value="NZ_JAJVCN010000002.1"/>
</dbReference>
<proteinExistence type="predicted"/>
<dbReference type="SUPFAM" id="SSF47090">
    <property type="entry name" value="PGBD-like"/>
    <property type="match status" value="1"/>
</dbReference>
<evidence type="ECO:0000313" key="2">
    <source>
        <dbReference type="EMBL" id="MCE7006077.1"/>
    </source>
</evidence>
<dbReference type="CDD" id="cd06418">
    <property type="entry name" value="GH25_BacA-like"/>
    <property type="match status" value="1"/>
</dbReference>
<accession>A0ABS8ZEV8</accession>
<feature type="domain" description="Rv2525c-like glycoside hydrolase-like" evidence="1">
    <location>
        <begin position="309"/>
        <end position="472"/>
    </location>
</feature>
<dbReference type="InterPro" id="IPR036365">
    <property type="entry name" value="PGBD-like_sf"/>
</dbReference>
<dbReference type="EMBL" id="JAJVCN010000002">
    <property type="protein sequence ID" value="MCE7006077.1"/>
    <property type="molecule type" value="Genomic_DNA"/>
</dbReference>
<organism evidence="2 3">
    <name type="scientific">Kibdelosporangium philippinense</name>
    <dbReference type="NCBI Taxonomy" id="211113"/>
    <lineage>
        <taxon>Bacteria</taxon>
        <taxon>Bacillati</taxon>
        <taxon>Actinomycetota</taxon>
        <taxon>Actinomycetes</taxon>
        <taxon>Pseudonocardiales</taxon>
        <taxon>Pseudonocardiaceae</taxon>
        <taxon>Kibdelosporangium</taxon>
    </lineage>
</organism>